<evidence type="ECO:0000313" key="1">
    <source>
        <dbReference type="EMBL" id="ABK43286.1"/>
    </source>
</evidence>
<dbReference type="Proteomes" id="UP000002586">
    <property type="component" value="Chromosome"/>
</dbReference>
<accession>A0L5P3</accession>
<dbReference type="AlphaFoldDB" id="A0L5P3"/>
<reference evidence="2" key="1">
    <citation type="journal article" date="2009" name="Appl. Environ. Microbiol.">
        <title>Complete genome sequence of the chemolithoautotrophic marine magnetotactic coccus strain MC-1.</title>
        <authorList>
            <person name="Schubbe S."/>
            <person name="Williams T.J."/>
            <person name="Xie G."/>
            <person name="Kiss H.E."/>
            <person name="Brettin T.S."/>
            <person name="Martinez D."/>
            <person name="Ross C.A."/>
            <person name="Schuler D."/>
            <person name="Cox B.L."/>
            <person name="Nealson K.H."/>
            <person name="Bazylinski D.A."/>
        </authorList>
    </citation>
    <scope>NUCLEOTIDE SEQUENCE [LARGE SCALE GENOMIC DNA]</scope>
    <source>
        <strain evidence="2">ATCC BAA-1437 / JCM 17883 / MC-1</strain>
    </source>
</reference>
<protein>
    <submittedName>
        <fullName evidence="1">Uncharacterized protein</fullName>
    </submittedName>
</protein>
<evidence type="ECO:0000313" key="2">
    <source>
        <dbReference type="Proteomes" id="UP000002586"/>
    </source>
</evidence>
<organism evidence="1 2">
    <name type="scientific">Magnetococcus marinus (strain ATCC BAA-1437 / JCM 17883 / MC-1)</name>
    <dbReference type="NCBI Taxonomy" id="156889"/>
    <lineage>
        <taxon>Bacteria</taxon>
        <taxon>Pseudomonadati</taxon>
        <taxon>Pseudomonadota</taxon>
        <taxon>Magnetococcia</taxon>
        <taxon>Magnetococcales</taxon>
        <taxon>Magnetococcaceae</taxon>
        <taxon>Magnetococcus</taxon>
    </lineage>
</organism>
<name>A0L5P3_MAGMM</name>
<reference evidence="1 2" key="2">
    <citation type="journal article" date="2012" name="Int. J. Syst. Evol. Microbiol.">
        <title>Magnetococcus marinus gen. nov., sp. nov., a marine, magnetotactic bacterium that represents a novel lineage (Magnetococcaceae fam. nov.; Magnetococcales ord. nov.) at the base of the Alphaproteobacteria.</title>
        <authorList>
            <person name="Bazylinski D.A."/>
            <person name="Williams T.J."/>
            <person name="Lefevre C.T."/>
            <person name="Berg R.J."/>
            <person name="Zhang C.L."/>
            <person name="Bowser S.S."/>
            <person name="Dean A.J."/>
            <person name="Beveridge T.J."/>
        </authorList>
    </citation>
    <scope>NUCLEOTIDE SEQUENCE [LARGE SCALE GENOMIC DNA]</scope>
    <source>
        <strain evidence="2">ATCC BAA-1437 / JCM 17883 / MC-1</strain>
    </source>
</reference>
<proteinExistence type="predicted"/>
<gene>
    <name evidence="1" type="ordered locus">Mmc1_0765</name>
</gene>
<dbReference type="STRING" id="156889.Mmc1_0765"/>
<sequence>MPASTLSAMLGRRQRFVGWVVLLLAGWLRLDPLVKQGGAVWRKGSCKNKLRPIADKASHNRRRPAFELVQLCQQKRYTRGTSDQPNEFDQVNPKRCPCGANRELSAIRPQGVAVLSRPVWICAVAWRWLGGGVIRMVLHARAPSWCLSLVWVLAAIHDRYKKDKK</sequence>
<dbReference type="EMBL" id="CP000471">
    <property type="protein sequence ID" value="ABK43286.1"/>
    <property type="molecule type" value="Genomic_DNA"/>
</dbReference>
<dbReference type="KEGG" id="mgm:Mmc1_0765"/>
<keyword evidence="2" id="KW-1185">Reference proteome</keyword>
<dbReference type="HOGENOM" id="CLU_1608843_0_0_5"/>